<feature type="region of interest" description="Disordered" evidence="2">
    <location>
        <begin position="151"/>
        <end position="175"/>
    </location>
</feature>
<proteinExistence type="predicted"/>
<dbReference type="Pfam" id="PF00415">
    <property type="entry name" value="RCC1"/>
    <property type="match status" value="4"/>
</dbReference>
<protein>
    <submittedName>
        <fullName evidence="3">Uncharacterized protein</fullName>
    </submittedName>
</protein>
<dbReference type="InterPro" id="IPR000408">
    <property type="entry name" value="Reg_chr_condens"/>
</dbReference>
<dbReference type="PROSITE" id="PS50012">
    <property type="entry name" value="RCC1_3"/>
    <property type="match status" value="4"/>
</dbReference>
<evidence type="ECO:0000256" key="1">
    <source>
        <dbReference type="PROSITE-ProRule" id="PRU00235"/>
    </source>
</evidence>
<feature type="repeat" description="RCC1" evidence="1">
    <location>
        <begin position="89"/>
        <end position="140"/>
    </location>
</feature>
<sequence length="444" mass="48078">MANKRPGEGAEGSDDQSQAKKGKGTEDFGLLLFSGATDWEFVGRKANNLPRSKNTFWKPIIMETFANMSMKAVYSGPNSVHIFAINEEGQVFAWGRNEQGQLGLGDTKDRKKPAKVEFPEGVQIAKIATGKNHSLFLTDAGEIFACGDNRHGQTSGGKKDSKCTKPTRVSHEGPSAKHIACGGDFSAFVGTDGSIWTWGHPEHGQLGHNTEGQYIEKAGKVNYDYVYNPSRISTFVEKDARKKNTQYLTPPNIVTMDCGTNHCVAVDSNNKAYSWGFGGYGRLGHSCTDNEMVPCLIASFNGPKRGIKSVTCGAQFNLAPAEIPGTTYMWGQYVSSKEANMYPKPIPDLSGWLDIKSIACSTKGWVLSADDTIIAAIPSPAYGELAMGEFKKSSAAPTEVKTLDGLKVAQCAMGLAYSLFLARVEPDKVDALKKKYPVIAQVDD</sequence>
<evidence type="ECO:0000256" key="2">
    <source>
        <dbReference type="SAM" id="MobiDB-lite"/>
    </source>
</evidence>
<keyword evidence="4" id="KW-1185">Reference proteome</keyword>
<dbReference type="PRINTS" id="PR00633">
    <property type="entry name" value="RCCNDNSATION"/>
</dbReference>
<dbReference type="PANTHER" id="PTHR46207">
    <property type="entry name" value="PROTEIN RCC2"/>
    <property type="match status" value="1"/>
</dbReference>
<dbReference type="STRING" id="6832.A0A553PF83"/>
<dbReference type="OMA" id="GKWKNTG"/>
<reference evidence="3 4" key="1">
    <citation type="journal article" date="2018" name="Nat. Ecol. Evol.">
        <title>Genomic signatures of mitonuclear coevolution across populations of Tigriopus californicus.</title>
        <authorList>
            <person name="Barreto F.S."/>
            <person name="Watson E.T."/>
            <person name="Lima T.G."/>
            <person name="Willett C.S."/>
            <person name="Edmands S."/>
            <person name="Li W."/>
            <person name="Burton R.S."/>
        </authorList>
    </citation>
    <scope>NUCLEOTIDE SEQUENCE [LARGE SCALE GENOMIC DNA]</scope>
    <source>
        <strain evidence="3 4">San Diego</strain>
    </source>
</reference>
<evidence type="ECO:0000313" key="4">
    <source>
        <dbReference type="Proteomes" id="UP000318571"/>
    </source>
</evidence>
<dbReference type="SUPFAM" id="SSF50985">
    <property type="entry name" value="RCC1/BLIP-II"/>
    <property type="match status" value="1"/>
</dbReference>
<dbReference type="Proteomes" id="UP000318571">
    <property type="component" value="Chromosome 5"/>
</dbReference>
<evidence type="ECO:0000313" key="3">
    <source>
        <dbReference type="EMBL" id="TRY76334.1"/>
    </source>
</evidence>
<dbReference type="OrthoDB" id="297375at2759"/>
<accession>A0A553PF83</accession>
<gene>
    <name evidence="3" type="ORF">TCAL_03868</name>
</gene>
<organism evidence="3 4">
    <name type="scientific">Tigriopus californicus</name>
    <name type="common">Marine copepod</name>
    <dbReference type="NCBI Taxonomy" id="6832"/>
    <lineage>
        <taxon>Eukaryota</taxon>
        <taxon>Metazoa</taxon>
        <taxon>Ecdysozoa</taxon>
        <taxon>Arthropoda</taxon>
        <taxon>Crustacea</taxon>
        <taxon>Multicrustacea</taxon>
        <taxon>Hexanauplia</taxon>
        <taxon>Copepoda</taxon>
        <taxon>Harpacticoida</taxon>
        <taxon>Harpacticidae</taxon>
        <taxon>Tigriopus</taxon>
    </lineage>
</organism>
<dbReference type="PANTHER" id="PTHR46207:SF1">
    <property type="entry name" value="PROTEIN RCC2"/>
    <property type="match status" value="1"/>
</dbReference>
<dbReference type="PROSITE" id="PS00626">
    <property type="entry name" value="RCC1_2"/>
    <property type="match status" value="1"/>
</dbReference>
<feature type="compositionally biased region" description="Basic and acidic residues" evidence="2">
    <location>
        <begin position="157"/>
        <end position="175"/>
    </location>
</feature>
<dbReference type="EMBL" id="VCGU01000004">
    <property type="protein sequence ID" value="TRY76334.1"/>
    <property type="molecule type" value="Genomic_DNA"/>
</dbReference>
<dbReference type="GO" id="GO:0031267">
    <property type="term" value="F:small GTPase binding"/>
    <property type="evidence" value="ECO:0007669"/>
    <property type="project" value="TreeGrafter"/>
</dbReference>
<dbReference type="Gene3D" id="2.130.10.30">
    <property type="entry name" value="Regulator of chromosome condensation 1/beta-lactamase-inhibitor protein II"/>
    <property type="match status" value="2"/>
</dbReference>
<feature type="repeat" description="RCC1" evidence="1">
    <location>
        <begin position="193"/>
        <end position="269"/>
    </location>
</feature>
<name>A0A553PF83_TIGCA</name>
<dbReference type="InterPro" id="IPR028641">
    <property type="entry name" value="RCC2"/>
</dbReference>
<feature type="region of interest" description="Disordered" evidence="2">
    <location>
        <begin position="1"/>
        <end position="22"/>
    </location>
</feature>
<comment type="caution">
    <text evidence="3">The sequence shown here is derived from an EMBL/GenBank/DDBJ whole genome shotgun (WGS) entry which is preliminary data.</text>
</comment>
<dbReference type="AlphaFoldDB" id="A0A553PF83"/>
<feature type="repeat" description="RCC1" evidence="1">
    <location>
        <begin position="270"/>
        <end position="323"/>
    </location>
</feature>
<dbReference type="InterPro" id="IPR009091">
    <property type="entry name" value="RCC1/BLIP-II"/>
</dbReference>
<dbReference type="GO" id="GO:0016020">
    <property type="term" value="C:membrane"/>
    <property type="evidence" value="ECO:0007669"/>
    <property type="project" value="TreeGrafter"/>
</dbReference>
<feature type="repeat" description="RCC1" evidence="1">
    <location>
        <begin position="141"/>
        <end position="192"/>
    </location>
</feature>